<gene>
    <name evidence="2" type="ORF">PF002_g26833</name>
</gene>
<dbReference type="EMBL" id="QXGD01002886">
    <property type="protein sequence ID" value="KAE9182988.1"/>
    <property type="molecule type" value="Genomic_DNA"/>
</dbReference>
<evidence type="ECO:0000256" key="1">
    <source>
        <dbReference type="SAM" id="SignalP"/>
    </source>
</evidence>
<dbReference type="Proteomes" id="UP000440367">
    <property type="component" value="Unassembled WGS sequence"/>
</dbReference>
<protein>
    <recommendedName>
        <fullName evidence="4">Secreted protein</fullName>
    </recommendedName>
</protein>
<accession>A0A6A3WCR9</accession>
<feature type="signal peptide" evidence="1">
    <location>
        <begin position="1"/>
        <end position="18"/>
    </location>
</feature>
<name>A0A6A3WCR9_9STRA</name>
<reference evidence="2 3" key="1">
    <citation type="submission" date="2018-08" db="EMBL/GenBank/DDBJ databases">
        <title>Genomic investigation of the strawberry pathogen Phytophthora fragariae indicates pathogenicity is determined by transcriptional variation in three key races.</title>
        <authorList>
            <person name="Adams T.M."/>
            <person name="Armitage A.D."/>
            <person name="Sobczyk M.K."/>
            <person name="Bates H.J."/>
            <person name="Dunwell J.M."/>
            <person name="Nellist C.F."/>
            <person name="Harrison R.J."/>
        </authorList>
    </citation>
    <scope>NUCLEOTIDE SEQUENCE [LARGE SCALE GENOMIC DNA]</scope>
    <source>
        <strain evidence="2 3">BC-1</strain>
    </source>
</reference>
<proteinExistence type="predicted"/>
<evidence type="ECO:0008006" key="4">
    <source>
        <dbReference type="Google" id="ProtNLM"/>
    </source>
</evidence>
<feature type="chain" id="PRO_5025537341" description="Secreted protein" evidence="1">
    <location>
        <begin position="19"/>
        <end position="94"/>
    </location>
</feature>
<comment type="caution">
    <text evidence="2">The sequence shown here is derived from an EMBL/GenBank/DDBJ whole genome shotgun (WGS) entry which is preliminary data.</text>
</comment>
<evidence type="ECO:0000313" key="3">
    <source>
        <dbReference type="Proteomes" id="UP000440367"/>
    </source>
</evidence>
<evidence type="ECO:0000313" key="2">
    <source>
        <dbReference type="EMBL" id="KAE9182988.1"/>
    </source>
</evidence>
<organism evidence="2 3">
    <name type="scientific">Phytophthora fragariae</name>
    <dbReference type="NCBI Taxonomy" id="53985"/>
    <lineage>
        <taxon>Eukaryota</taxon>
        <taxon>Sar</taxon>
        <taxon>Stramenopiles</taxon>
        <taxon>Oomycota</taxon>
        <taxon>Peronosporomycetes</taxon>
        <taxon>Peronosporales</taxon>
        <taxon>Peronosporaceae</taxon>
        <taxon>Phytophthora</taxon>
    </lineage>
</organism>
<feature type="non-terminal residue" evidence="2">
    <location>
        <position position="94"/>
    </location>
</feature>
<dbReference type="AlphaFoldDB" id="A0A6A3WCR9"/>
<keyword evidence="1" id="KW-0732">Signal</keyword>
<sequence>MVTSALILRSICIFIANCSPTCKSCICNWNAAYLSRRRTIAQGGDAGLQVTDTNTGQCLLLWDLHLVVHCRVDTSLDLWRDLVHVANRRQVLLE</sequence>